<dbReference type="Proteomes" id="UP000324091">
    <property type="component" value="Chromosome 6"/>
</dbReference>
<comment type="caution">
    <text evidence="2">The sequence shown here is derived from an EMBL/GenBank/DDBJ whole genome shotgun (WGS) entry which is preliminary data.</text>
</comment>
<protein>
    <submittedName>
        <fullName evidence="2">Uncharacterized protein</fullName>
    </submittedName>
</protein>
<evidence type="ECO:0000313" key="2">
    <source>
        <dbReference type="EMBL" id="TWW59416.1"/>
    </source>
</evidence>
<gene>
    <name evidence="2" type="ORF">D4764_06G0009460</name>
</gene>
<dbReference type="PANTHER" id="PTHR47027">
    <property type="entry name" value="REVERSE TRANSCRIPTASE DOMAIN-CONTAINING PROTEIN"/>
    <property type="match status" value="1"/>
</dbReference>
<name>A0A5C6MWG7_9TELE</name>
<feature type="compositionally biased region" description="Basic and acidic residues" evidence="1">
    <location>
        <begin position="1"/>
        <end position="18"/>
    </location>
</feature>
<accession>A0A5C6MWG7</accession>
<keyword evidence="3" id="KW-1185">Reference proteome</keyword>
<dbReference type="AlphaFoldDB" id="A0A5C6MWG7"/>
<organism evidence="2 3">
    <name type="scientific">Takifugu flavidus</name>
    <name type="common">sansaifugu</name>
    <dbReference type="NCBI Taxonomy" id="433684"/>
    <lineage>
        <taxon>Eukaryota</taxon>
        <taxon>Metazoa</taxon>
        <taxon>Chordata</taxon>
        <taxon>Craniata</taxon>
        <taxon>Vertebrata</taxon>
        <taxon>Euteleostomi</taxon>
        <taxon>Actinopterygii</taxon>
        <taxon>Neopterygii</taxon>
        <taxon>Teleostei</taxon>
        <taxon>Neoteleostei</taxon>
        <taxon>Acanthomorphata</taxon>
        <taxon>Eupercaria</taxon>
        <taxon>Tetraodontiformes</taxon>
        <taxon>Tetradontoidea</taxon>
        <taxon>Tetraodontidae</taxon>
        <taxon>Takifugu</taxon>
    </lineage>
</organism>
<proteinExistence type="predicted"/>
<dbReference type="EMBL" id="RHFK02000019">
    <property type="protein sequence ID" value="TWW59416.1"/>
    <property type="molecule type" value="Genomic_DNA"/>
</dbReference>
<evidence type="ECO:0000313" key="3">
    <source>
        <dbReference type="Proteomes" id="UP000324091"/>
    </source>
</evidence>
<dbReference type="PANTHER" id="PTHR47027:SF30">
    <property type="entry name" value="THAP-TYPE DOMAIN-CONTAINING PROTEIN"/>
    <property type="match status" value="1"/>
</dbReference>
<feature type="region of interest" description="Disordered" evidence="1">
    <location>
        <begin position="1"/>
        <end position="25"/>
    </location>
</feature>
<sequence length="236" mass="26130">MPLVDRGTHGKRALDAGHRGPLPEPSLGVCHVGEHLLAGSLPMESGRAQPEEATWDPLPVGSPPAGGIKGSGKGGVPFKVQILPQVVEFKYLGVLFSSEGRLEQEINRQIGAASAVMRTLHRSVVVKRELSQKAKLSIYGSIFVPTLTYGHALWGEKLCHLGGAEPLLLRVERNQMRWIGHLVRMPPGHLPGEVFRAYPSSRRPPGRPRTRWRDYVSRLVWERPGAWGSPWMSWKK</sequence>
<evidence type="ECO:0000256" key="1">
    <source>
        <dbReference type="SAM" id="MobiDB-lite"/>
    </source>
</evidence>
<reference evidence="2 3" key="1">
    <citation type="submission" date="2019-04" db="EMBL/GenBank/DDBJ databases">
        <title>Chromosome genome assembly for Takifugu flavidus.</title>
        <authorList>
            <person name="Xiao S."/>
        </authorList>
    </citation>
    <scope>NUCLEOTIDE SEQUENCE [LARGE SCALE GENOMIC DNA]</scope>
    <source>
        <strain evidence="2">HTHZ2018</strain>
        <tissue evidence="2">Muscle</tissue>
    </source>
</reference>